<proteinExistence type="predicted"/>
<feature type="region of interest" description="Disordered" evidence="1">
    <location>
        <begin position="884"/>
        <end position="914"/>
    </location>
</feature>
<dbReference type="AlphaFoldDB" id="A0A2A9NB18"/>
<sequence>MPLIRSSKRYKTRNNTLTKRRSINSHTKFTLDEASDILQKLWKERLPKFALRSACIDALKSSKSLFRTLKQSYRDGKYNRIMRWPLDRFIGGSHFPESQEENMNRLEPFLSKIRPSIANLVRGEISFPTWTLPARLEAELDSKTITHLTKLCLPALDEKYGKPNLLLHDLGSTRSSELLERLENVFVPDKHTHLVNTSGSGKTRLLLEGLCQHWGFYFTSLVDSSRLGSHDVQRTIQTSIPRDRNFTATLPTPESRKYEKTLNVNRDIAGRLFRQVLLARLLVFNEFILAMQNLPPKWLISEEDVNLYRYRWLVIQLCPRLLDKGKTWDIFDTLTEELNTVADTFIDNMTQKLLRNLRSYLSTLHIGSGTLPIFCVIDEAQFAATQLTDAFRSLPSESTTSPRPVLRELVRTLETQTSSHGVSLIISGTGISKNHIDSMMASAVMKESQYRECSDTGAFLTREQMFAWVERYLPQDFAETNEGKRLLDRMFYWLRGRHRFVEGYITELLANGFRRPHSLLNAYIKVFSGFEPTDAGRLVEAEGPVPFKIAHRYKINFKKLESSPQNRQMIYDMVVNYLVRSDPPRPLGTDELEFVTYGFARIDAGSLKIDEPLVLLSMNHWLNAEHALDYNYKHFSMATGPFGRGNGFENLVVYIIGLLFSTPRKPKDVFEFWGKAPEWARHEAKLVSLYYVGSTRVVEEGAVRYSRYAGPSVELGVDAERTDMTLEWLNHRLCAPVCFPHNMMGPDAMFVLRLRGGELLWVALQAKLSKEKVLNKERTASAVRSVTPCKFFRDKNNESYSPARSPDLVKETLKRLVELPKKCGEAGKYSLLRVVVAFPAEIDLDGCGSEHLKDEHPLAVLNMDLIKKVTKDMTPKNFLQQLQTAAGTAGPKRKKTQAASGGANRGKRRRINLN</sequence>
<dbReference type="OrthoDB" id="2393824at2759"/>
<gene>
    <name evidence="2" type="ORF">AMATHDRAFT_159722</name>
</gene>
<organism evidence="2 3">
    <name type="scientific">Amanita thiersii Skay4041</name>
    <dbReference type="NCBI Taxonomy" id="703135"/>
    <lineage>
        <taxon>Eukaryota</taxon>
        <taxon>Fungi</taxon>
        <taxon>Dikarya</taxon>
        <taxon>Basidiomycota</taxon>
        <taxon>Agaricomycotina</taxon>
        <taxon>Agaricomycetes</taxon>
        <taxon>Agaricomycetidae</taxon>
        <taxon>Agaricales</taxon>
        <taxon>Pluteineae</taxon>
        <taxon>Amanitaceae</taxon>
        <taxon>Amanita</taxon>
    </lineage>
</organism>
<accession>A0A2A9NB18</accession>
<feature type="compositionally biased region" description="Basic residues" evidence="1">
    <location>
        <begin position="905"/>
        <end position="914"/>
    </location>
</feature>
<evidence type="ECO:0000313" key="2">
    <source>
        <dbReference type="EMBL" id="PFH45441.1"/>
    </source>
</evidence>
<keyword evidence="3" id="KW-1185">Reference proteome</keyword>
<dbReference type="Proteomes" id="UP000242287">
    <property type="component" value="Unassembled WGS sequence"/>
</dbReference>
<protein>
    <submittedName>
        <fullName evidence="2">Uncharacterized protein</fullName>
    </submittedName>
</protein>
<reference evidence="2 3" key="1">
    <citation type="submission" date="2014-02" db="EMBL/GenBank/DDBJ databases">
        <title>Transposable element dynamics among asymbiotic and ectomycorrhizal Amanita fungi.</title>
        <authorList>
            <consortium name="DOE Joint Genome Institute"/>
            <person name="Hess J."/>
            <person name="Skrede I."/>
            <person name="Wolfe B."/>
            <person name="LaButti K."/>
            <person name="Ohm R.A."/>
            <person name="Grigoriev I.V."/>
            <person name="Pringle A."/>
        </authorList>
    </citation>
    <scope>NUCLEOTIDE SEQUENCE [LARGE SCALE GENOMIC DNA]</scope>
    <source>
        <strain evidence="2 3">SKay4041</strain>
    </source>
</reference>
<evidence type="ECO:0000313" key="3">
    <source>
        <dbReference type="Proteomes" id="UP000242287"/>
    </source>
</evidence>
<evidence type="ECO:0000256" key="1">
    <source>
        <dbReference type="SAM" id="MobiDB-lite"/>
    </source>
</evidence>
<name>A0A2A9NB18_9AGAR</name>
<dbReference type="EMBL" id="KZ302382">
    <property type="protein sequence ID" value="PFH45441.1"/>
    <property type="molecule type" value="Genomic_DNA"/>
</dbReference>